<accession>A0AAE3MFH9</accession>
<evidence type="ECO:0000313" key="9">
    <source>
        <dbReference type="EMBL" id="MCW3806616.1"/>
    </source>
</evidence>
<comment type="similarity">
    <text evidence="2">Belongs to the OmpP1/FadL family.</text>
</comment>
<dbReference type="Gene3D" id="2.40.160.60">
    <property type="entry name" value="Outer membrane protein transport protein (OMPP1/FadL/TodX)"/>
    <property type="match status" value="1"/>
</dbReference>
<keyword evidence="4" id="KW-0812">Transmembrane</keyword>
<gene>
    <name evidence="9" type="ORF">OM074_13350</name>
</gene>
<dbReference type="RefSeq" id="WP_301200215.1">
    <property type="nucleotide sequence ID" value="NZ_JAPDPI010000026.1"/>
</dbReference>
<dbReference type="PANTHER" id="PTHR35093:SF8">
    <property type="entry name" value="OUTER MEMBRANE PROTEIN NMB0088-RELATED"/>
    <property type="match status" value="1"/>
</dbReference>
<dbReference type="GO" id="GO:0009279">
    <property type="term" value="C:cell outer membrane"/>
    <property type="evidence" value="ECO:0007669"/>
    <property type="project" value="UniProtKB-SubCell"/>
</dbReference>
<dbReference type="SUPFAM" id="SSF56935">
    <property type="entry name" value="Porins"/>
    <property type="match status" value="1"/>
</dbReference>
<keyword evidence="5 8" id="KW-0732">Signal</keyword>
<dbReference type="EMBL" id="JAPDPI010000026">
    <property type="protein sequence ID" value="MCW3806616.1"/>
    <property type="molecule type" value="Genomic_DNA"/>
</dbReference>
<name>A0AAE3MFH9_9BACT</name>
<feature type="chain" id="PRO_5041954733" evidence="8">
    <location>
        <begin position="22"/>
        <end position="454"/>
    </location>
</feature>
<keyword evidence="10" id="KW-1185">Reference proteome</keyword>
<evidence type="ECO:0000256" key="1">
    <source>
        <dbReference type="ARBA" id="ARBA00004571"/>
    </source>
</evidence>
<evidence type="ECO:0000256" key="5">
    <source>
        <dbReference type="ARBA" id="ARBA00022729"/>
    </source>
</evidence>
<keyword evidence="6" id="KW-0472">Membrane</keyword>
<evidence type="ECO:0000256" key="3">
    <source>
        <dbReference type="ARBA" id="ARBA00022452"/>
    </source>
</evidence>
<feature type="signal peptide" evidence="8">
    <location>
        <begin position="1"/>
        <end position="21"/>
    </location>
</feature>
<organism evidence="9 10">
    <name type="scientific">Plebeiibacterium marinum</name>
    <dbReference type="NCBI Taxonomy" id="2992111"/>
    <lineage>
        <taxon>Bacteria</taxon>
        <taxon>Pseudomonadati</taxon>
        <taxon>Bacteroidota</taxon>
        <taxon>Bacteroidia</taxon>
        <taxon>Marinilabiliales</taxon>
        <taxon>Marinilabiliaceae</taxon>
        <taxon>Plebeiibacterium</taxon>
    </lineage>
</organism>
<keyword evidence="3" id="KW-1134">Transmembrane beta strand</keyword>
<dbReference type="PANTHER" id="PTHR35093">
    <property type="entry name" value="OUTER MEMBRANE PROTEIN NMB0088-RELATED"/>
    <property type="match status" value="1"/>
</dbReference>
<evidence type="ECO:0000256" key="4">
    <source>
        <dbReference type="ARBA" id="ARBA00022692"/>
    </source>
</evidence>
<evidence type="ECO:0000256" key="6">
    <source>
        <dbReference type="ARBA" id="ARBA00023136"/>
    </source>
</evidence>
<dbReference type="InterPro" id="IPR005017">
    <property type="entry name" value="OMPP1/FadL/TodX"/>
</dbReference>
<protein>
    <submittedName>
        <fullName evidence="9">Outer membrane protein transport protein</fullName>
    </submittedName>
</protein>
<evidence type="ECO:0000256" key="7">
    <source>
        <dbReference type="ARBA" id="ARBA00023237"/>
    </source>
</evidence>
<dbReference type="AlphaFoldDB" id="A0AAE3MFH9"/>
<evidence type="ECO:0000313" key="10">
    <source>
        <dbReference type="Proteomes" id="UP001207408"/>
    </source>
</evidence>
<proteinExistence type="inferred from homology"/>
<evidence type="ECO:0000256" key="8">
    <source>
        <dbReference type="SAM" id="SignalP"/>
    </source>
</evidence>
<sequence length="454" mass="48754">MKKLFISFLLLSLMGSVTVTATDGYFGVGYGAQNKGVAGAGIAWYKNSLLNGNPAGHVLLGKQYQIGVGLFNPNREYTVTGTPSMQPGTFGLLPGTVESDSKLFLMPSMGANWMINENSSFSATLFGNGGMNTNYAPVDMGATKVGTFGSSGRTGVNLAQLFIGLTYSRKIAEKHSIGLTSLLAYQYFEAKGLEAFSQMSSAPTKLTNNGTSGSLGYGFKIGYMGEIVNGLTLGASYQTKLSMSEFDDYAGLFAEKGDFDIPSTWTIGLAYEINNKWAILADYKMINYSDVASVSNIMDPMTLAPAFLNPGGDPNNPSDYTPNPNHAPLGSNDGAGFGWNDISIIKVGTEFSGIENWIFRAGYSHCEQPIPSSEVMFNILAPGVIENHITIGCSKYFTKSNKGIHASIVYAPSTSVKGYNPMDYEFDSTGNPIGPNQTIELEMNQFELEIAFTF</sequence>
<dbReference type="GO" id="GO:0015483">
    <property type="term" value="F:long-chain fatty acid transporting porin activity"/>
    <property type="evidence" value="ECO:0007669"/>
    <property type="project" value="TreeGrafter"/>
</dbReference>
<comment type="subcellular location">
    <subcellularLocation>
        <location evidence="1">Cell outer membrane</location>
        <topology evidence="1">Multi-pass membrane protein</topology>
    </subcellularLocation>
</comment>
<evidence type="ECO:0000256" key="2">
    <source>
        <dbReference type="ARBA" id="ARBA00008163"/>
    </source>
</evidence>
<dbReference type="Proteomes" id="UP001207408">
    <property type="component" value="Unassembled WGS sequence"/>
</dbReference>
<dbReference type="Pfam" id="PF03349">
    <property type="entry name" value="Toluene_X"/>
    <property type="match status" value="1"/>
</dbReference>
<comment type="caution">
    <text evidence="9">The sequence shown here is derived from an EMBL/GenBank/DDBJ whole genome shotgun (WGS) entry which is preliminary data.</text>
</comment>
<keyword evidence="7" id="KW-0998">Cell outer membrane</keyword>
<reference evidence="9" key="1">
    <citation type="submission" date="2022-10" db="EMBL/GenBank/DDBJ databases">
        <authorList>
            <person name="Yu W.X."/>
        </authorList>
    </citation>
    <scope>NUCLEOTIDE SEQUENCE</scope>
    <source>
        <strain evidence="9">D04</strain>
    </source>
</reference>